<dbReference type="AlphaFoldDB" id="A0A140LCJ8"/>
<feature type="transmembrane region" description="Helical" evidence="1">
    <location>
        <begin position="74"/>
        <end position="97"/>
    </location>
</feature>
<reference evidence="2 3" key="1">
    <citation type="submission" date="2015-12" db="EMBL/GenBank/DDBJ databases">
        <title>Draft genome sequence of the thermoanaerobe Thermotalea metallivorans, an isolate from the runoff channel of the Great Artesian Basin, Australia.</title>
        <authorList>
            <person name="Patel B.K."/>
        </authorList>
    </citation>
    <scope>NUCLEOTIDE SEQUENCE [LARGE SCALE GENOMIC DNA]</scope>
    <source>
        <strain evidence="2 3">B2-1</strain>
    </source>
</reference>
<feature type="transmembrane region" description="Helical" evidence="1">
    <location>
        <begin position="118"/>
        <end position="142"/>
    </location>
</feature>
<evidence type="ECO:0000256" key="1">
    <source>
        <dbReference type="SAM" id="Phobius"/>
    </source>
</evidence>
<keyword evidence="1" id="KW-1133">Transmembrane helix</keyword>
<evidence type="ECO:0000313" key="3">
    <source>
        <dbReference type="Proteomes" id="UP000070456"/>
    </source>
</evidence>
<dbReference type="STRING" id="520762.AN619_02480"/>
<dbReference type="EMBL" id="LOEE01000006">
    <property type="protein sequence ID" value="KXG78273.1"/>
    <property type="molecule type" value="Genomic_DNA"/>
</dbReference>
<organism evidence="2 3">
    <name type="scientific">Thermotalea metallivorans</name>
    <dbReference type="NCBI Taxonomy" id="520762"/>
    <lineage>
        <taxon>Bacteria</taxon>
        <taxon>Bacillati</taxon>
        <taxon>Bacillota</taxon>
        <taxon>Clostridia</taxon>
        <taxon>Peptostreptococcales</taxon>
        <taxon>Thermotaleaceae</taxon>
        <taxon>Thermotalea</taxon>
    </lineage>
</organism>
<keyword evidence="3" id="KW-1185">Reference proteome</keyword>
<feature type="transmembrane region" description="Helical" evidence="1">
    <location>
        <begin position="40"/>
        <end position="59"/>
    </location>
</feature>
<dbReference type="Proteomes" id="UP000070456">
    <property type="component" value="Unassembled WGS sequence"/>
</dbReference>
<feature type="transmembrane region" description="Helical" evidence="1">
    <location>
        <begin position="162"/>
        <end position="180"/>
    </location>
</feature>
<protein>
    <submittedName>
        <fullName evidence="2">Uncharacterized protein</fullName>
    </submittedName>
</protein>
<evidence type="ECO:0000313" key="2">
    <source>
        <dbReference type="EMBL" id="KXG78273.1"/>
    </source>
</evidence>
<comment type="caution">
    <text evidence="2">The sequence shown here is derived from an EMBL/GenBank/DDBJ whole genome shotgun (WGS) entry which is preliminary data.</text>
</comment>
<keyword evidence="1" id="KW-0812">Transmembrane</keyword>
<proteinExistence type="predicted"/>
<accession>A0A140LCJ8</accession>
<sequence>MNQSQKHQLKENLKDLLAEETFNAVLKRSIGEIKFSKRRVFLLLILLLICSIPAINIGFSDNTIERIIRIIDRANALIVALLAILFTGYALFQALVSGNTLKQLLLHEEGKASMFKKYNLFFFILAITYLSIIIINFILILIFDNIPSDWQLPYFDTQTNSIIASILVSIYFLIIINSMIEMKCFLYNLYQCFSVNAVASTLNIIGKEEQYIEE</sequence>
<keyword evidence="1" id="KW-0472">Membrane</keyword>
<name>A0A140LCJ8_9FIRM</name>
<dbReference type="RefSeq" id="WP_068554283.1">
    <property type="nucleotide sequence ID" value="NZ_LOEE01000006.1"/>
</dbReference>
<gene>
    <name evidence="2" type="ORF">AN619_02480</name>
</gene>